<evidence type="ECO:0000259" key="3">
    <source>
        <dbReference type="SMART" id="SM00644"/>
    </source>
</evidence>
<sequence length="630" mass="68778">MVSSIALLQVISAHSAEAATQNVSQANVVSKQLTSTSQSELTTSASNQVSSSDQSSALTQSDTQSNTQAASSSSAQSVQETLKGETKAAQVSGLTQITNIQGKIRVKNKQGTTLMDEKTGARTRVLGFKSAWLISKKAIDKSGQVWYKVSGTEYILAKDVFLYGTNMMVSTSNIKGIVKVKAAQGTAMVSNSGEMFRYLGMNSRWQTFRKGTDVFGDVWYMVSTNAYIRASDCYLEGQSVFHNPQKIGTVTLSITNGAGGNLMTNNGQITRKLPYKSNWLASSTVQAADGTVYYKVSGEEYLSSKDVRVLDGTEKHINNIQDQKGIVTVLNNKGTDTRNSVGKVNGHLKYQTRWQVSGIGTDGYGTKWYKVSSDQFVNANEVTNQQESMFQRFEGYSGVLMVSNYNGAVTRDSLNNKVKNLPVYSSWVITQKAIDKTGAIWYRVGTNQYVSAADMHAKTITVNKDMISGLPNNTSSNEFIVAHESGTPAEASNPNALENEVAYMKDHWTSAYVTHWVGHGGRIIQTAPVGRMSWGCGPTGNGKAFAQVELARTNDQATFAKDYQAYVRLLRFLADQAGISYKLDQDGKGIKTHLWISNAYHEVDHVDPYGYLQSMGVSKAKFARDLANGI</sequence>
<proteinExistence type="predicted"/>
<dbReference type="EMBL" id="AZDL01000066">
    <property type="protein sequence ID" value="KRK90472.1"/>
    <property type="molecule type" value="Genomic_DNA"/>
</dbReference>
<reference evidence="4 5" key="1">
    <citation type="journal article" date="2015" name="Genome Announc.">
        <title>Expanding the biotechnology potential of lactobacilli through comparative genomics of 213 strains and associated genera.</title>
        <authorList>
            <person name="Sun Z."/>
            <person name="Harris H.M."/>
            <person name="McCann A."/>
            <person name="Guo C."/>
            <person name="Argimon S."/>
            <person name="Zhang W."/>
            <person name="Yang X."/>
            <person name="Jeffery I.B."/>
            <person name="Cooney J.C."/>
            <person name="Kagawa T.F."/>
            <person name="Liu W."/>
            <person name="Song Y."/>
            <person name="Salvetti E."/>
            <person name="Wrobel A."/>
            <person name="Rasinkangas P."/>
            <person name="Parkhill J."/>
            <person name="Rea M.C."/>
            <person name="O'Sullivan O."/>
            <person name="Ritari J."/>
            <person name="Douillard F.P."/>
            <person name="Paul Ross R."/>
            <person name="Yang R."/>
            <person name="Briner A.E."/>
            <person name="Felis G.E."/>
            <person name="de Vos W.M."/>
            <person name="Barrangou R."/>
            <person name="Klaenhammer T.R."/>
            <person name="Caufield P.W."/>
            <person name="Cui Y."/>
            <person name="Zhang H."/>
            <person name="O'Toole P.W."/>
        </authorList>
    </citation>
    <scope>NUCLEOTIDE SEQUENCE [LARGE SCALE GENOMIC DNA]</scope>
    <source>
        <strain evidence="4 5">DSM 20019</strain>
    </source>
</reference>
<evidence type="ECO:0000256" key="1">
    <source>
        <dbReference type="SAM" id="MobiDB-lite"/>
    </source>
</evidence>
<feature type="region of interest" description="Disordered" evidence="1">
    <location>
        <begin position="36"/>
        <end position="81"/>
    </location>
</feature>
<dbReference type="InterPro" id="IPR002502">
    <property type="entry name" value="Amidase_domain"/>
</dbReference>
<dbReference type="GO" id="GO:0009253">
    <property type="term" value="P:peptidoglycan catabolic process"/>
    <property type="evidence" value="ECO:0007669"/>
    <property type="project" value="InterPro"/>
</dbReference>
<evidence type="ECO:0000313" key="5">
    <source>
        <dbReference type="Proteomes" id="UP000050828"/>
    </source>
</evidence>
<dbReference type="Gene3D" id="3.40.80.10">
    <property type="entry name" value="Peptidoglycan recognition protein-like"/>
    <property type="match status" value="1"/>
</dbReference>
<organism evidence="4 5">
    <name type="scientific">Latilactobacillus curvatus JCM 1096 = DSM 20019</name>
    <dbReference type="NCBI Taxonomy" id="1293592"/>
    <lineage>
        <taxon>Bacteria</taxon>
        <taxon>Bacillati</taxon>
        <taxon>Bacillota</taxon>
        <taxon>Bacilli</taxon>
        <taxon>Lactobacillales</taxon>
        <taxon>Lactobacillaceae</taxon>
        <taxon>Latilactobacillus</taxon>
    </lineage>
</organism>
<dbReference type="Pfam" id="PF01510">
    <property type="entry name" value="Amidase_2"/>
    <property type="match status" value="1"/>
</dbReference>
<dbReference type="SUPFAM" id="SSF55846">
    <property type="entry name" value="N-acetylmuramoyl-L-alanine amidase-like"/>
    <property type="match status" value="1"/>
</dbReference>
<dbReference type="SMART" id="SM00644">
    <property type="entry name" value="Ami_2"/>
    <property type="match status" value="1"/>
</dbReference>
<feature type="compositionally biased region" description="Low complexity" evidence="1">
    <location>
        <begin position="36"/>
        <end position="79"/>
    </location>
</feature>
<feature type="chain" id="PRO_5042588592" description="N-acetylmuramoyl-L-alanine amidase domain-containing protein" evidence="2">
    <location>
        <begin position="19"/>
        <end position="630"/>
    </location>
</feature>
<feature type="domain" description="N-acetylmuramoyl-L-alanine amidase" evidence="3">
    <location>
        <begin position="468"/>
        <end position="609"/>
    </location>
</feature>
<accession>A0AAJ0LDX2</accession>
<protein>
    <recommendedName>
        <fullName evidence="3">N-acetylmuramoyl-L-alanine amidase domain-containing protein</fullName>
    </recommendedName>
</protein>
<dbReference type="InterPro" id="IPR036505">
    <property type="entry name" value="Amidase/PGRP_sf"/>
</dbReference>
<dbReference type="GO" id="GO:0008745">
    <property type="term" value="F:N-acetylmuramoyl-L-alanine amidase activity"/>
    <property type="evidence" value="ECO:0007669"/>
    <property type="project" value="InterPro"/>
</dbReference>
<dbReference type="Proteomes" id="UP000050828">
    <property type="component" value="Unassembled WGS sequence"/>
</dbReference>
<evidence type="ECO:0000313" key="4">
    <source>
        <dbReference type="EMBL" id="KRK90472.1"/>
    </source>
</evidence>
<evidence type="ECO:0000256" key="2">
    <source>
        <dbReference type="SAM" id="SignalP"/>
    </source>
</evidence>
<comment type="caution">
    <text evidence="4">The sequence shown here is derived from an EMBL/GenBank/DDBJ whole genome shotgun (WGS) entry which is preliminary data.</text>
</comment>
<dbReference type="AlphaFoldDB" id="A0AAJ0LDX2"/>
<dbReference type="CDD" id="cd06583">
    <property type="entry name" value="PGRP"/>
    <property type="match status" value="1"/>
</dbReference>
<feature type="signal peptide" evidence="2">
    <location>
        <begin position="1"/>
        <end position="18"/>
    </location>
</feature>
<name>A0AAJ0LDX2_LATCU</name>
<gene>
    <name evidence="4" type="ORF">FC08_GL001470</name>
</gene>
<keyword evidence="2" id="KW-0732">Signal</keyword>